<sequence>MTTQIKDKEAFQRLNFLYQAAHCVLAQNPENIQLARFYCHTLRTVSKRLVLRNDPSVKRTICKRCSALLISGVTTSIRQKKLHGQRQTIVRCLSCGLTKRFLNNAKYNLWCEQPEAQLEVHPRINQDKHSEHKKDPEQKRPSTSKGDDEKKQG</sequence>
<comment type="caution">
    <text evidence="6">The sequence shown here is derived from an EMBL/GenBank/DDBJ whole genome shotgun (WGS) entry which is preliminary data.</text>
</comment>
<dbReference type="EMBL" id="JAACNH010000002">
    <property type="protein sequence ID" value="KAG8451942.1"/>
    <property type="molecule type" value="Genomic_DNA"/>
</dbReference>
<dbReference type="AlphaFoldDB" id="A0A8T2K6B3"/>
<evidence type="ECO:0000256" key="4">
    <source>
        <dbReference type="ARBA" id="ARBA00038402"/>
    </source>
</evidence>
<evidence type="ECO:0000256" key="3">
    <source>
        <dbReference type="ARBA" id="ARBA00022833"/>
    </source>
</evidence>
<evidence type="ECO:0000256" key="5">
    <source>
        <dbReference type="SAM" id="MobiDB-lite"/>
    </source>
</evidence>
<dbReference type="PANTHER" id="PTHR14742">
    <property type="entry name" value="RIBONUCLEASE P SUBUNIT P21"/>
    <property type="match status" value="1"/>
</dbReference>
<dbReference type="OrthoDB" id="128536at2759"/>
<dbReference type="GO" id="GO:0046872">
    <property type="term" value="F:metal ion binding"/>
    <property type="evidence" value="ECO:0007669"/>
    <property type="project" value="UniProtKB-KW"/>
</dbReference>
<dbReference type="Gene3D" id="6.20.50.20">
    <property type="match status" value="1"/>
</dbReference>
<protein>
    <submittedName>
        <fullName evidence="6">Uncharacterized protein</fullName>
    </submittedName>
</protein>
<name>A0A8T2K6B3_9PIPI</name>
<feature type="region of interest" description="Disordered" evidence="5">
    <location>
        <begin position="121"/>
        <end position="153"/>
    </location>
</feature>
<dbReference type="GO" id="GO:0005655">
    <property type="term" value="C:nucleolar ribonuclease P complex"/>
    <property type="evidence" value="ECO:0007669"/>
    <property type="project" value="TreeGrafter"/>
</dbReference>
<evidence type="ECO:0000256" key="1">
    <source>
        <dbReference type="ARBA" id="ARBA00022694"/>
    </source>
</evidence>
<comment type="similarity">
    <text evidence="4">Belongs to the eukaryotic/archaeal RNase P protein component 4 family.</text>
</comment>
<dbReference type="Proteomes" id="UP000812440">
    <property type="component" value="Chromosome 2"/>
</dbReference>
<dbReference type="Pfam" id="PF04032">
    <property type="entry name" value="Rpr2"/>
    <property type="match status" value="1"/>
</dbReference>
<keyword evidence="7" id="KW-1185">Reference proteome</keyword>
<dbReference type="InterPro" id="IPR007175">
    <property type="entry name" value="Rpr2/Snm1/Rpp21"/>
</dbReference>
<keyword evidence="3" id="KW-0862">Zinc</keyword>
<accession>A0A8T2K6B3</accession>
<proteinExistence type="inferred from homology"/>
<evidence type="ECO:0000313" key="6">
    <source>
        <dbReference type="EMBL" id="KAG8451942.1"/>
    </source>
</evidence>
<gene>
    <name evidence="6" type="ORF">GDO86_003942</name>
</gene>
<dbReference type="GO" id="GO:0008033">
    <property type="term" value="P:tRNA processing"/>
    <property type="evidence" value="ECO:0007669"/>
    <property type="project" value="UniProtKB-KW"/>
</dbReference>
<organism evidence="6 7">
    <name type="scientific">Hymenochirus boettgeri</name>
    <name type="common">Congo dwarf clawed frog</name>
    <dbReference type="NCBI Taxonomy" id="247094"/>
    <lineage>
        <taxon>Eukaryota</taxon>
        <taxon>Metazoa</taxon>
        <taxon>Chordata</taxon>
        <taxon>Craniata</taxon>
        <taxon>Vertebrata</taxon>
        <taxon>Euteleostomi</taxon>
        <taxon>Amphibia</taxon>
        <taxon>Batrachia</taxon>
        <taxon>Anura</taxon>
        <taxon>Pipoidea</taxon>
        <taxon>Pipidae</taxon>
        <taxon>Pipinae</taxon>
        <taxon>Hymenochirus</taxon>
    </lineage>
</organism>
<keyword evidence="1" id="KW-0819">tRNA processing</keyword>
<evidence type="ECO:0000256" key="2">
    <source>
        <dbReference type="ARBA" id="ARBA00022723"/>
    </source>
</evidence>
<keyword evidence="2" id="KW-0479">Metal-binding</keyword>
<reference evidence="6" key="1">
    <citation type="thesis" date="2020" institute="ProQuest LLC" country="789 East Eisenhower Parkway, Ann Arbor, MI, USA">
        <title>Comparative Genomics and Chromosome Evolution.</title>
        <authorList>
            <person name="Mudd A.B."/>
        </authorList>
    </citation>
    <scope>NUCLEOTIDE SEQUENCE</scope>
    <source>
        <strain evidence="6">Female2</strain>
        <tissue evidence="6">Blood</tissue>
    </source>
</reference>
<dbReference type="PANTHER" id="PTHR14742:SF0">
    <property type="entry name" value="RIBONUCLEASE P PROTEIN SUBUNIT P21"/>
    <property type="match status" value="1"/>
</dbReference>
<evidence type="ECO:0000313" key="7">
    <source>
        <dbReference type="Proteomes" id="UP000812440"/>
    </source>
</evidence>